<dbReference type="SUPFAM" id="SSF52540">
    <property type="entry name" value="P-loop containing nucleoside triphosphate hydrolases"/>
    <property type="match status" value="1"/>
</dbReference>
<dbReference type="OrthoDB" id="1118340at2"/>
<dbReference type="GO" id="GO:0005829">
    <property type="term" value="C:cytosol"/>
    <property type="evidence" value="ECO:0007669"/>
    <property type="project" value="TreeGrafter"/>
</dbReference>
<sequence>MNLKKIKPEVAQWLNDLGAITATELQEETWSLIKSGVTTAVLAPKGSGKTTALAMHVAQKLDGAHEQSPRALVLLPDNPAVDAFVLNTTSLFSSLDLKLYPVYDKRDIDVEKNEISEGIDILVAPISKAALIFAGAGFNANRLKIIAVDQLEDMVATRNETKLLRILDSIFVGQRLIFAEKYNEKIEMVIDRVCEEGEIFDYLD</sequence>
<evidence type="ECO:0000259" key="5">
    <source>
        <dbReference type="SMART" id="SM00487"/>
    </source>
</evidence>
<dbReference type="AlphaFoldDB" id="A0A255ZZF7"/>
<dbReference type="GO" id="GO:0003676">
    <property type="term" value="F:nucleic acid binding"/>
    <property type="evidence" value="ECO:0007669"/>
    <property type="project" value="InterPro"/>
</dbReference>
<dbReference type="RefSeq" id="WP_094485493.1">
    <property type="nucleotide sequence ID" value="NZ_NOXX01000159.1"/>
</dbReference>
<keyword evidence="1" id="KW-0547">Nucleotide-binding</keyword>
<evidence type="ECO:0000256" key="3">
    <source>
        <dbReference type="ARBA" id="ARBA00022806"/>
    </source>
</evidence>
<keyword evidence="4" id="KW-0067">ATP-binding</keyword>
<dbReference type="Gene3D" id="3.40.50.300">
    <property type="entry name" value="P-loop containing nucleotide triphosphate hydrolases"/>
    <property type="match status" value="1"/>
</dbReference>
<evidence type="ECO:0000313" key="6">
    <source>
        <dbReference type="EMBL" id="OYQ46769.1"/>
    </source>
</evidence>
<protein>
    <recommendedName>
        <fullName evidence="5">Helicase ATP-binding domain-containing protein</fullName>
    </recommendedName>
</protein>
<evidence type="ECO:0000256" key="4">
    <source>
        <dbReference type="ARBA" id="ARBA00022840"/>
    </source>
</evidence>
<dbReference type="GO" id="GO:0005524">
    <property type="term" value="F:ATP binding"/>
    <property type="evidence" value="ECO:0007669"/>
    <property type="project" value="UniProtKB-KW"/>
</dbReference>
<keyword evidence="7" id="KW-1185">Reference proteome</keyword>
<dbReference type="EMBL" id="NOXX01000159">
    <property type="protein sequence ID" value="OYQ46769.1"/>
    <property type="molecule type" value="Genomic_DNA"/>
</dbReference>
<dbReference type="InterPro" id="IPR011545">
    <property type="entry name" value="DEAD/DEAH_box_helicase_dom"/>
</dbReference>
<dbReference type="Proteomes" id="UP000216035">
    <property type="component" value="Unassembled WGS sequence"/>
</dbReference>
<dbReference type="PANTHER" id="PTHR47959:SF1">
    <property type="entry name" value="ATP-DEPENDENT RNA HELICASE DBPA"/>
    <property type="match status" value="1"/>
</dbReference>
<reference evidence="6 7" key="1">
    <citation type="submission" date="2017-07" db="EMBL/GenBank/DDBJ databases">
        <title>Flavobacterium cyanobacteriorum sp. nov., isolated from cyanobacterial aggregates in a eutrophic lake.</title>
        <authorList>
            <person name="Cai H."/>
        </authorList>
    </citation>
    <scope>NUCLEOTIDE SEQUENCE [LARGE SCALE GENOMIC DNA]</scope>
    <source>
        <strain evidence="6 7">TH167</strain>
    </source>
</reference>
<dbReference type="Pfam" id="PF00270">
    <property type="entry name" value="DEAD"/>
    <property type="match status" value="1"/>
</dbReference>
<organism evidence="6 7">
    <name type="scientific">Flavobacterium aurantiibacter</name>
    <dbReference type="NCBI Taxonomy" id="2023067"/>
    <lineage>
        <taxon>Bacteria</taxon>
        <taxon>Pseudomonadati</taxon>
        <taxon>Bacteroidota</taxon>
        <taxon>Flavobacteriia</taxon>
        <taxon>Flavobacteriales</taxon>
        <taxon>Flavobacteriaceae</taxon>
        <taxon>Flavobacterium</taxon>
    </lineage>
</organism>
<dbReference type="InterPro" id="IPR050079">
    <property type="entry name" value="DEAD_box_RNA_helicase"/>
</dbReference>
<evidence type="ECO:0000256" key="2">
    <source>
        <dbReference type="ARBA" id="ARBA00022801"/>
    </source>
</evidence>
<comment type="caution">
    <text evidence="6">The sequence shown here is derived from an EMBL/GenBank/DDBJ whole genome shotgun (WGS) entry which is preliminary data.</text>
</comment>
<keyword evidence="3" id="KW-0347">Helicase</keyword>
<dbReference type="GO" id="GO:0016787">
    <property type="term" value="F:hydrolase activity"/>
    <property type="evidence" value="ECO:0007669"/>
    <property type="project" value="UniProtKB-KW"/>
</dbReference>
<name>A0A255ZZF7_9FLAO</name>
<gene>
    <name evidence="6" type="ORF">CHX27_04085</name>
</gene>
<dbReference type="SMART" id="SM00487">
    <property type="entry name" value="DEXDc"/>
    <property type="match status" value="1"/>
</dbReference>
<dbReference type="PANTHER" id="PTHR47959">
    <property type="entry name" value="ATP-DEPENDENT RNA HELICASE RHLE-RELATED"/>
    <property type="match status" value="1"/>
</dbReference>
<feature type="domain" description="Helicase ATP-binding" evidence="5">
    <location>
        <begin position="18"/>
        <end position="200"/>
    </location>
</feature>
<evidence type="ECO:0000256" key="1">
    <source>
        <dbReference type="ARBA" id="ARBA00022741"/>
    </source>
</evidence>
<keyword evidence="2" id="KW-0378">Hydrolase</keyword>
<dbReference type="InterPro" id="IPR027417">
    <property type="entry name" value="P-loop_NTPase"/>
</dbReference>
<proteinExistence type="predicted"/>
<accession>A0A255ZZF7</accession>
<dbReference type="InterPro" id="IPR014001">
    <property type="entry name" value="Helicase_ATP-bd"/>
</dbReference>
<dbReference type="GO" id="GO:0003724">
    <property type="term" value="F:RNA helicase activity"/>
    <property type="evidence" value="ECO:0007669"/>
    <property type="project" value="TreeGrafter"/>
</dbReference>
<evidence type="ECO:0000313" key="7">
    <source>
        <dbReference type="Proteomes" id="UP000216035"/>
    </source>
</evidence>